<comment type="catalytic activity">
    <reaction evidence="1 7">
        <text>1-(5-phospho-beta-D-ribosyl)-5'-AMP + H2O = 1-(5-phospho-beta-D-ribosyl)-5-[(5-phospho-beta-D-ribosylamino)methylideneamino]imidazole-4-carboxamide</text>
        <dbReference type="Rhea" id="RHEA:20049"/>
        <dbReference type="ChEBI" id="CHEBI:15377"/>
        <dbReference type="ChEBI" id="CHEBI:58435"/>
        <dbReference type="ChEBI" id="CHEBI:59457"/>
        <dbReference type="EC" id="3.5.4.19"/>
    </reaction>
</comment>
<dbReference type="RefSeq" id="WP_068170562.1">
    <property type="nucleotide sequence ID" value="NZ_BAQB01000097.1"/>
</dbReference>
<evidence type="ECO:0000259" key="8">
    <source>
        <dbReference type="Pfam" id="PF01502"/>
    </source>
</evidence>
<gene>
    <name evidence="7" type="primary">hisI</name>
    <name evidence="9" type="ORF">AA106556_1955</name>
</gene>
<dbReference type="EC" id="3.5.4.19" evidence="7"/>
<comment type="subcellular location">
    <subcellularLocation>
        <location evidence="7">Cytoplasm</location>
    </subcellularLocation>
</comment>
<feature type="domain" description="Phosphoribosyl-AMP cyclohydrolase" evidence="8">
    <location>
        <begin position="39"/>
        <end position="112"/>
    </location>
</feature>
<protein>
    <recommendedName>
        <fullName evidence="7">Phosphoribosyl-AMP cyclohydrolase</fullName>
        <shortName evidence="7">PRA-CH</shortName>
        <ecNumber evidence="7">3.5.4.19</ecNumber>
    </recommendedName>
</protein>
<dbReference type="PANTHER" id="PTHR42945">
    <property type="entry name" value="HISTIDINE BIOSYNTHESIS BIFUNCTIONAL PROTEIN"/>
    <property type="match status" value="1"/>
</dbReference>
<evidence type="ECO:0000256" key="5">
    <source>
        <dbReference type="ARBA" id="ARBA00022801"/>
    </source>
</evidence>
<dbReference type="NCBIfam" id="NF000768">
    <property type="entry name" value="PRK00051.1"/>
    <property type="match status" value="1"/>
</dbReference>
<evidence type="ECO:0000256" key="6">
    <source>
        <dbReference type="ARBA" id="ARBA00023102"/>
    </source>
</evidence>
<comment type="cofactor">
    <cofactor evidence="7">
        <name>Zn(2+)</name>
        <dbReference type="ChEBI" id="CHEBI:29105"/>
    </cofactor>
    <text evidence="7">Binds 1 zinc ion per subunit.</text>
</comment>
<keyword evidence="7" id="KW-0862">Zinc</keyword>
<proteinExistence type="inferred from homology"/>
<dbReference type="PANTHER" id="PTHR42945:SF1">
    <property type="entry name" value="HISTIDINE BIOSYNTHESIS BIFUNCTIONAL PROTEIN HIS7"/>
    <property type="match status" value="1"/>
</dbReference>
<comment type="pathway">
    <text evidence="2 7">Amino-acid biosynthesis; L-histidine biosynthesis; L-histidine from 5-phospho-alpha-D-ribose 1-diphosphate: step 3/9.</text>
</comment>
<dbReference type="HAMAP" id="MF_01021">
    <property type="entry name" value="HisI"/>
    <property type="match status" value="1"/>
</dbReference>
<dbReference type="InterPro" id="IPR002496">
    <property type="entry name" value="PRib_AMP_CycHydrolase_dom"/>
</dbReference>
<feature type="binding site" evidence="7">
    <location>
        <position position="110"/>
    </location>
    <ligand>
        <name>Zn(2+)</name>
        <dbReference type="ChEBI" id="CHEBI:29105"/>
        <note>ligand shared between dimeric partners</note>
    </ligand>
</feature>
<evidence type="ECO:0000313" key="9">
    <source>
        <dbReference type="EMBL" id="GBR49169.1"/>
    </source>
</evidence>
<organism evidence="9 10">
    <name type="scientific">Neokomagataea tanensis NBRC 106556</name>
    <dbReference type="NCBI Taxonomy" id="1223519"/>
    <lineage>
        <taxon>Bacteria</taxon>
        <taxon>Pseudomonadati</taxon>
        <taxon>Pseudomonadota</taxon>
        <taxon>Alphaproteobacteria</taxon>
        <taxon>Acetobacterales</taxon>
        <taxon>Acetobacteraceae</taxon>
        <taxon>Neokomagataea</taxon>
    </lineage>
</organism>
<comment type="caution">
    <text evidence="9">The sequence shown here is derived from an EMBL/GenBank/DDBJ whole genome shotgun (WGS) entry which is preliminary data.</text>
</comment>
<evidence type="ECO:0000256" key="2">
    <source>
        <dbReference type="ARBA" id="ARBA00005169"/>
    </source>
</evidence>
<feature type="binding site" evidence="7">
    <location>
        <position position="87"/>
    </location>
    <ligand>
        <name>Zn(2+)</name>
        <dbReference type="ChEBI" id="CHEBI:29105"/>
        <note>ligand shared between dimeric partners</note>
    </ligand>
</feature>
<keyword evidence="4 7" id="KW-0028">Amino-acid biosynthesis</keyword>
<comment type="subunit">
    <text evidence="7">Homodimer.</text>
</comment>
<evidence type="ECO:0000256" key="4">
    <source>
        <dbReference type="ARBA" id="ARBA00022605"/>
    </source>
</evidence>
<evidence type="ECO:0000313" key="10">
    <source>
        <dbReference type="Proteomes" id="UP001062443"/>
    </source>
</evidence>
<comment type="similarity">
    <text evidence="7">Belongs to the PRA-CH family.</text>
</comment>
<dbReference type="Proteomes" id="UP001062443">
    <property type="component" value="Unassembled WGS sequence"/>
</dbReference>
<keyword evidence="6 7" id="KW-0368">Histidine biosynthesis</keyword>
<evidence type="ECO:0000256" key="7">
    <source>
        <dbReference type="HAMAP-Rule" id="MF_01021"/>
    </source>
</evidence>
<dbReference type="EMBL" id="BAQB01000097">
    <property type="protein sequence ID" value="GBR49169.1"/>
    <property type="molecule type" value="Genomic_DNA"/>
</dbReference>
<feature type="binding site" evidence="7">
    <location>
        <position position="86"/>
    </location>
    <ligand>
        <name>Mg(2+)</name>
        <dbReference type="ChEBI" id="CHEBI:18420"/>
    </ligand>
</feature>
<evidence type="ECO:0000256" key="3">
    <source>
        <dbReference type="ARBA" id="ARBA00022490"/>
    </source>
</evidence>
<dbReference type="Gene3D" id="3.10.20.810">
    <property type="entry name" value="Phosphoribosyl-AMP cyclohydrolase"/>
    <property type="match status" value="1"/>
</dbReference>
<feature type="binding site" evidence="7">
    <location>
        <position position="90"/>
    </location>
    <ligand>
        <name>Mg(2+)</name>
        <dbReference type="ChEBI" id="CHEBI:18420"/>
    </ligand>
</feature>
<reference evidence="9" key="1">
    <citation type="submission" date="2013-04" db="EMBL/GenBank/DDBJ databases">
        <title>The genome sequencing project of 58 acetic acid bacteria.</title>
        <authorList>
            <person name="Okamoto-Kainuma A."/>
            <person name="Ishikawa M."/>
            <person name="Umino S."/>
            <person name="Koizumi Y."/>
            <person name="Shiwa Y."/>
            <person name="Yoshikawa H."/>
            <person name="Matsutani M."/>
            <person name="Matsushita K."/>
        </authorList>
    </citation>
    <scope>NUCLEOTIDE SEQUENCE</scope>
    <source>
        <strain evidence="9">NBRC 106556</strain>
    </source>
</reference>
<keyword evidence="10" id="KW-1185">Reference proteome</keyword>
<dbReference type="InterPro" id="IPR026660">
    <property type="entry name" value="PRA-CH"/>
</dbReference>
<feature type="binding site" evidence="7">
    <location>
        <position position="88"/>
    </location>
    <ligand>
        <name>Mg(2+)</name>
        <dbReference type="ChEBI" id="CHEBI:18420"/>
    </ligand>
</feature>
<keyword evidence="7" id="KW-0460">Magnesium</keyword>
<comment type="function">
    <text evidence="7">Catalyzes the hydrolysis of the adenine ring of phosphoribosyl-AMP.</text>
</comment>
<dbReference type="SUPFAM" id="SSF141734">
    <property type="entry name" value="HisI-like"/>
    <property type="match status" value="1"/>
</dbReference>
<dbReference type="InterPro" id="IPR038019">
    <property type="entry name" value="PRib_AMP_CycHydrolase_sf"/>
</dbReference>
<comment type="cofactor">
    <cofactor evidence="7">
        <name>Mg(2+)</name>
        <dbReference type="ChEBI" id="CHEBI:18420"/>
    </cofactor>
    <text evidence="7">Binds 1 Mg(2+) ion per subunit.</text>
</comment>
<keyword evidence="3 7" id="KW-0963">Cytoplasm</keyword>
<evidence type="ECO:0000256" key="1">
    <source>
        <dbReference type="ARBA" id="ARBA00000024"/>
    </source>
</evidence>
<accession>A0ABQ0QLC8</accession>
<keyword evidence="7" id="KW-0479">Metal-binding</keyword>
<dbReference type="Pfam" id="PF01502">
    <property type="entry name" value="PRA-CH"/>
    <property type="match status" value="1"/>
</dbReference>
<sequence>MSYTPPPIERINTICDAIQYDKDGLIAAIAQAPDGEILMLAWMNKDAVTETLLTGQVCYWSRSRQKLWRKGETSGQRQRLLEARLDCDQDALLVIVEQTGVACHTGRRSCFYHGVTPTGLQDTSAPEISPDILYQAKS</sequence>
<keyword evidence="5 7" id="KW-0378">Hydrolase</keyword>
<feature type="binding site" evidence="7">
    <location>
        <position position="103"/>
    </location>
    <ligand>
        <name>Zn(2+)</name>
        <dbReference type="ChEBI" id="CHEBI:29105"/>
        <note>ligand shared between dimeric partners</note>
    </ligand>
</feature>
<name>A0ABQ0QLC8_9PROT</name>